<organism evidence="1 2">
    <name type="scientific">Aquaticitalea lipolytica</name>
    <dbReference type="NCBI Taxonomy" id="1247562"/>
    <lineage>
        <taxon>Bacteria</taxon>
        <taxon>Pseudomonadati</taxon>
        <taxon>Bacteroidota</taxon>
        <taxon>Flavobacteriia</taxon>
        <taxon>Flavobacteriales</taxon>
        <taxon>Flavobacteriaceae</taxon>
        <taxon>Aquaticitalea</taxon>
    </lineage>
</organism>
<protein>
    <submittedName>
        <fullName evidence="1">Uncharacterized protein</fullName>
    </submittedName>
</protein>
<reference evidence="1 2" key="1">
    <citation type="journal article" date="2014" name="Int. J. Syst. Evol. Microbiol.">
        <title>Complete genome sequence of Corynebacterium casei LMG S-19264T (=DSM 44701T), isolated from a smear-ripened cheese.</title>
        <authorList>
            <consortium name="US DOE Joint Genome Institute (JGI-PGF)"/>
            <person name="Walter F."/>
            <person name="Albersmeier A."/>
            <person name="Kalinowski J."/>
            <person name="Ruckert C."/>
        </authorList>
    </citation>
    <scope>NUCLEOTIDE SEQUENCE [LARGE SCALE GENOMIC DNA]</scope>
    <source>
        <strain evidence="1 2">CGMCC 1.15295</strain>
    </source>
</reference>
<gene>
    <name evidence="1" type="ORF">GCM10011531_06950</name>
</gene>
<keyword evidence="2" id="KW-1185">Reference proteome</keyword>
<name>A0A8J2TLA4_9FLAO</name>
<proteinExistence type="predicted"/>
<dbReference type="RefSeq" id="WP_188604944.1">
    <property type="nucleotide sequence ID" value="NZ_BMIC01000001.1"/>
</dbReference>
<dbReference type="Proteomes" id="UP000598120">
    <property type="component" value="Unassembled WGS sequence"/>
</dbReference>
<dbReference type="EMBL" id="BMIC01000001">
    <property type="protein sequence ID" value="GFZ79655.1"/>
    <property type="molecule type" value="Genomic_DNA"/>
</dbReference>
<sequence length="100" mass="11764">MMEEQHRIDKDYKEAFNQGYTLSKELGLKPDILDGLKAGKHRIRAMKDGMSQYQEEIILSKTKDQNKDSIPSLDIDSIDNFYIDFKEQDKNLNKDIDMDY</sequence>
<evidence type="ECO:0000313" key="1">
    <source>
        <dbReference type="EMBL" id="GFZ79655.1"/>
    </source>
</evidence>
<dbReference type="AlphaFoldDB" id="A0A8J2TLA4"/>
<comment type="caution">
    <text evidence="1">The sequence shown here is derived from an EMBL/GenBank/DDBJ whole genome shotgun (WGS) entry which is preliminary data.</text>
</comment>
<accession>A0A8J2TLA4</accession>
<evidence type="ECO:0000313" key="2">
    <source>
        <dbReference type="Proteomes" id="UP000598120"/>
    </source>
</evidence>